<protein>
    <recommendedName>
        <fullName evidence="5">RQC P-site tRNA stabilizing factor</fullName>
        <shortName evidence="5">RqcP</shortName>
    </recommendedName>
    <alternativeName>
        <fullName evidence="5">Ribosome-associated protein quality control protein P</fullName>
    </alternativeName>
</protein>
<dbReference type="PROSITE" id="PS50889">
    <property type="entry name" value="S4"/>
    <property type="match status" value="1"/>
</dbReference>
<organism evidence="7 8">
    <name type="scientific">Vulcanimicrobium alpinum</name>
    <dbReference type="NCBI Taxonomy" id="3016050"/>
    <lineage>
        <taxon>Bacteria</taxon>
        <taxon>Bacillati</taxon>
        <taxon>Vulcanimicrobiota</taxon>
        <taxon>Vulcanimicrobiia</taxon>
        <taxon>Vulcanimicrobiales</taxon>
        <taxon>Vulcanimicrobiaceae</taxon>
        <taxon>Vulcanimicrobium</taxon>
    </lineage>
</organism>
<reference evidence="7 8" key="1">
    <citation type="journal article" date="2022" name="ISME Commun">
        <title>Vulcanimicrobium alpinus gen. nov. sp. nov., the first cultivated representative of the candidate phylum 'Eremiobacterota', is a metabolically versatile aerobic anoxygenic phototroph.</title>
        <authorList>
            <person name="Yabe S."/>
            <person name="Muto K."/>
            <person name="Abe K."/>
            <person name="Yokota A."/>
            <person name="Staudigel H."/>
            <person name="Tebo B.M."/>
        </authorList>
    </citation>
    <scope>NUCLEOTIDE SEQUENCE [LARGE SCALE GENOMIC DNA]</scope>
    <source>
        <strain evidence="7 8">WC8-2</strain>
    </source>
</reference>
<keyword evidence="8" id="KW-1185">Reference proteome</keyword>
<evidence type="ECO:0000313" key="7">
    <source>
        <dbReference type="EMBL" id="BDE07702.1"/>
    </source>
</evidence>
<keyword evidence="2 5" id="KW-0699">rRNA-binding</keyword>
<evidence type="ECO:0000313" key="8">
    <source>
        <dbReference type="Proteomes" id="UP001317532"/>
    </source>
</evidence>
<dbReference type="GO" id="GO:0019843">
    <property type="term" value="F:rRNA binding"/>
    <property type="evidence" value="ECO:0007669"/>
    <property type="project" value="UniProtKB-UniRule"/>
</dbReference>
<gene>
    <name evidence="5" type="primary">rqcP</name>
    <name evidence="7" type="ORF">WPS_29780</name>
</gene>
<comment type="subunit">
    <text evidence="5">Associates with stalled 50S ribosomal subunits. Binds to RqcH, 23S rRNA and the P-site tRNA. Does not require RqcH for association with 50S subunits.</text>
</comment>
<name>A0AAN1Y0E5_UNVUL</name>
<keyword evidence="1 5" id="KW-0820">tRNA-binding</keyword>
<dbReference type="PIRSF" id="PIRSF038881">
    <property type="entry name" value="RNAbp_HP1423"/>
    <property type="match status" value="1"/>
</dbReference>
<evidence type="ECO:0000256" key="5">
    <source>
        <dbReference type="HAMAP-Rule" id="MF_00871"/>
    </source>
</evidence>
<evidence type="ECO:0000256" key="1">
    <source>
        <dbReference type="ARBA" id="ARBA00022555"/>
    </source>
</evidence>
<dbReference type="KEGG" id="vab:WPS_29780"/>
<dbReference type="CDD" id="cd00165">
    <property type="entry name" value="S4"/>
    <property type="match status" value="1"/>
</dbReference>
<comment type="similarity">
    <text evidence="5">Belongs to the RqcP family.</text>
</comment>
<dbReference type="SMART" id="SM00363">
    <property type="entry name" value="S4"/>
    <property type="match status" value="1"/>
</dbReference>
<dbReference type="EMBL" id="AP025523">
    <property type="protein sequence ID" value="BDE07702.1"/>
    <property type="molecule type" value="Genomic_DNA"/>
</dbReference>
<dbReference type="CDD" id="cd22958">
    <property type="entry name" value="DD_DPY30_SDC1-like"/>
    <property type="match status" value="1"/>
</dbReference>
<dbReference type="GO" id="GO:0000049">
    <property type="term" value="F:tRNA binding"/>
    <property type="evidence" value="ECO:0007669"/>
    <property type="project" value="UniProtKB-UniRule"/>
</dbReference>
<dbReference type="Pfam" id="PF01479">
    <property type="entry name" value="S4"/>
    <property type="match status" value="1"/>
</dbReference>
<evidence type="ECO:0000256" key="4">
    <source>
        <dbReference type="ARBA" id="ARBA00022917"/>
    </source>
</evidence>
<evidence type="ECO:0000256" key="3">
    <source>
        <dbReference type="ARBA" id="ARBA00022884"/>
    </source>
</evidence>
<keyword evidence="4 5" id="KW-0648">Protein biosynthesis</keyword>
<dbReference type="InterPro" id="IPR002942">
    <property type="entry name" value="S4_RNA-bd"/>
</dbReference>
<dbReference type="Gene3D" id="3.10.290.10">
    <property type="entry name" value="RNA-binding S4 domain"/>
    <property type="match status" value="1"/>
</dbReference>
<dbReference type="HAMAP" id="MF_00871">
    <property type="entry name" value="RqcP"/>
    <property type="match status" value="1"/>
</dbReference>
<dbReference type="GO" id="GO:0072344">
    <property type="term" value="P:rescue of stalled ribosome"/>
    <property type="evidence" value="ECO:0007669"/>
    <property type="project" value="UniProtKB-UniRule"/>
</dbReference>
<dbReference type="AlphaFoldDB" id="A0AAN1Y0E5"/>
<dbReference type="SUPFAM" id="SSF55174">
    <property type="entry name" value="Alpha-L RNA-binding motif"/>
    <property type="match status" value="1"/>
</dbReference>
<dbReference type="GO" id="GO:0043023">
    <property type="term" value="F:ribosomal large subunit binding"/>
    <property type="evidence" value="ECO:0007669"/>
    <property type="project" value="UniProtKB-UniRule"/>
</dbReference>
<dbReference type="InterPro" id="IPR036986">
    <property type="entry name" value="S4_RNA-bd_sf"/>
</dbReference>
<evidence type="ECO:0000256" key="2">
    <source>
        <dbReference type="ARBA" id="ARBA00022730"/>
    </source>
</evidence>
<dbReference type="RefSeq" id="WP_317995278.1">
    <property type="nucleotide sequence ID" value="NZ_AP025523.1"/>
</dbReference>
<sequence length="92" mass="10501">MRLDKFLKVSRLAKRRAEAKDGIEAGRITKDGRALKPGYEVKAGDVLVLHYRTKFLTVRVLLVPERVVPSLKPADLYEIVDERKDDPVDWLG</sequence>
<keyword evidence="3 5" id="KW-0694">RNA-binding</keyword>
<dbReference type="InterPro" id="IPR025490">
    <property type="entry name" value="RqcP"/>
</dbReference>
<feature type="domain" description="RNA-binding S4" evidence="6">
    <location>
        <begin position="1"/>
        <end position="62"/>
    </location>
</feature>
<comment type="function">
    <text evidence="5">Key component of the ribosome quality control system (RQC), a ribosome-associated complex that mediates the extraction of incompletely synthesized nascent chains from stalled ribosomes and their subsequent degradation. RqcH recruits Ala-charged tRNA, and with RqcP directs the elongation of stalled nascent chains on 50S ribosomal subunits, leading to non-templated C-terminal alanine extensions (Ala tail). The Ala tail promotes nascent chain degradation. RqcP is associated with the translocation-like movement of the peptidyl-tRNA from the A-site into the P-site.</text>
</comment>
<evidence type="ECO:0000259" key="6">
    <source>
        <dbReference type="SMART" id="SM00363"/>
    </source>
</evidence>
<accession>A0AAN1Y0E5</accession>
<dbReference type="Proteomes" id="UP001317532">
    <property type="component" value="Chromosome"/>
</dbReference>
<proteinExistence type="inferred from homology"/>